<keyword evidence="2" id="KW-1185">Reference proteome</keyword>
<comment type="caution">
    <text evidence="1">The sequence shown here is derived from an EMBL/GenBank/DDBJ whole genome shotgun (WGS) entry which is preliminary data.</text>
</comment>
<name>A0A9J6DM35_RHIMP</name>
<reference evidence="1" key="1">
    <citation type="journal article" date="2020" name="Cell">
        <title>Large-Scale Comparative Analyses of Tick Genomes Elucidate Their Genetic Diversity and Vector Capacities.</title>
        <authorList>
            <consortium name="Tick Genome and Microbiome Consortium (TIGMIC)"/>
            <person name="Jia N."/>
            <person name="Wang J."/>
            <person name="Shi W."/>
            <person name="Du L."/>
            <person name="Sun Y."/>
            <person name="Zhan W."/>
            <person name="Jiang J.F."/>
            <person name="Wang Q."/>
            <person name="Zhang B."/>
            <person name="Ji P."/>
            <person name="Bell-Sakyi L."/>
            <person name="Cui X.M."/>
            <person name="Yuan T.T."/>
            <person name="Jiang B.G."/>
            <person name="Yang W.F."/>
            <person name="Lam T.T."/>
            <person name="Chang Q.C."/>
            <person name="Ding S.J."/>
            <person name="Wang X.J."/>
            <person name="Zhu J.G."/>
            <person name="Ruan X.D."/>
            <person name="Zhao L."/>
            <person name="Wei J.T."/>
            <person name="Ye R.Z."/>
            <person name="Que T.C."/>
            <person name="Du C.H."/>
            <person name="Zhou Y.H."/>
            <person name="Cheng J.X."/>
            <person name="Dai P.F."/>
            <person name="Guo W.B."/>
            <person name="Han X.H."/>
            <person name="Huang E.J."/>
            <person name="Li L.F."/>
            <person name="Wei W."/>
            <person name="Gao Y.C."/>
            <person name="Liu J.Z."/>
            <person name="Shao H.Z."/>
            <person name="Wang X."/>
            <person name="Wang C.C."/>
            <person name="Yang T.C."/>
            <person name="Huo Q.B."/>
            <person name="Li W."/>
            <person name="Chen H.Y."/>
            <person name="Chen S.E."/>
            <person name="Zhou L.G."/>
            <person name="Ni X.B."/>
            <person name="Tian J.H."/>
            <person name="Sheng Y."/>
            <person name="Liu T."/>
            <person name="Pan Y.S."/>
            <person name="Xia L.Y."/>
            <person name="Li J."/>
            <person name="Zhao F."/>
            <person name="Cao W.C."/>
        </authorList>
    </citation>
    <scope>NUCLEOTIDE SEQUENCE</scope>
    <source>
        <strain evidence="1">Rmic-2018</strain>
    </source>
</reference>
<gene>
    <name evidence="1" type="ORF">HPB51_011257</name>
</gene>
<reference evidence="1" key="2">
    <citation type="submission" date="2021-09" db="EMBL/GenBank/DDBJ databases">
        <authorList>
            <person name="Jia N."/>
            <person name="Wang J."/>
            <person name="Shi W."/>
            <person name="Du L."/>
            <person name="Sun Y."/>
            <person name="Zhan W."/>
            <person name="Jiang J."/>
            <person name="Wang Q."/>
            <person name="Zhang B."/>
            <person name="Ji P."/>
            <person name="Sakyi L.B."/>
            <person name="Cui X."/>
            <person name="Yuan T."/>
            <person name="Jiang B."/>
            <person name="Yang W."/>
            <person name="Lam T.T.-Y."/>
            <person name="Chang Q."/>
            <person name="Ding S."/>
            <person name="Wang X."/>
            <person name="Zhu J."/>
            <person name="Ruan X."/>
            <person name="Zhao L."/>
            <person name="Wei J."/>
            <person name="Que T."/>
            <person name="Du C."/>
            <person name="Cheng J."/>
            <person name="Dai P."/>
            <person name="Han X."/>
            <person name="Huang E."/>
            <person name="Gao Y."/>
            <person name="Liu J."/>
            <person name="Shao H."/>
            <person name="Ye R."/>
            <person name="Li L."/>
            <person name="Wei W."/>
            <person name="Wang X."/>
            <person name="Wang C."/>
            <person name="Huo Q."/>
            <person name="Li W."/>
            <person name="Guo W."/>
            <person name="Chen H."/>
            <person name="Chen S."/>
            <person name="Zhou L."/>
            <person name="Zhou L."/>
            <person name="Ni X."/>
            <person name="Tian J."/>
            <person name="Zhou Y."/>
            <person name="Sheng Y."/>
            <person name="Liu T."/>
            <person name="Pan Y."/>
            <person name="Xia L."/>
            <person name="Li J."/>
            <person name="Zhao F."/>
            <person name="Cao W."/>
        </authorList>
    </citation>
    <scope>NUCLEOTIDE SEQUENCE</scope>
    <source>
        <strain evidence="1">Rmic-2018</strain>
        <tissue evidence="1">Larvae</tissue>
    </source>
</reference>
<evidence type="ECO:0000313" key="1">
    <source>
        <dbReference type="EMBL" id="KAH8023143.1"/>
    </source>
</evidence>
<protein>
    <submittedName>
        <fullName evidence="1">Uncharacterized protein</fullName>
    </submittedName>
</protein>
<dbReference type="SUPFAM" id="SSF56219">
    <property type="entry name" value="DNase I-like"/>
    <property type="match status" value="1"/>
</dbReference>
<proteinExistence type="predicted"/>
<dbReference type="InterPro" id="IPR036691">
    <property type="entry name" value="Endo/exonu/phosph_ase_sf"/>
</dbReference>
<dbReference type="AlphaFoldDB" id="A0A9J6DM35"/>
<dbReference type="Proteomes" id="UP000821866">
    <property type="component" value="Chromosome 6"/>
</dbReference>
<dbReference type="Gene3D" id="3.60.10.10">
    <property type="entry name" value="Endonuclease/exonuclease/phosphatase"/>
    <property type="match status" value="1"/>
</dbReference>
<accession>A0A9J6DM35</accession>
<dbReference type="EMBL" id="JABSTU010000008">
    <property type="protein sequence ID" value="KAH8023143.1"/>
    <property type="molecule type" value="Genomic_DNA"/>
</dbReference>
<sequence length="270" mass="29652">MRGNVVGGEGSGDVGRTSAVGAASSSRLTIHVKLSQSLNAHQLDVAGDNVLTRADVLLLCETWAARACNLPCYRCVVHEKREAQRAAGVTIYVQEIGHIALCTTPADLIFDNYLGRGVDARHVGDICAVYTRLVCTPVLLVAAYASPGHTHEAIKAFPRTRLWGYSNLPAQKDFVGTHCTPANMPMIIMDDLNVNLRNSLNQWLPNFMRDLFGMNMASESEVPITRFGTTLDHVFQRGLKNFEVLKYASYFSVHRPLLCLVGNASDDYVQ</sequence>
<evidence type="ECO:0000313" key="2">
    <source>
        <dbReference type="Proteomes" id="UP000821866"/>
    </source>
</evidence>
<organism evidence="1 2">
    <name type="scientific">Rhipicephalus microplus</name>
    <name type="common">Cattle tick</name>
    <name type="synonym">Boophilus microplus</name>
    <dbReference type="NCBI Taxonomy" id="6941"/>
    <lineage>
        <taxon>Eukaryota</taxon>
        <taxon>Metazoa</taxon>
        <taxon>Ecdysozoa</taxon>
        <taxon>Arthropoda</taxon>
        <taxon>Chelicerata</taxon>
        <taxon>Arachnida</taxon>
        <taxon>Acari</taxon>
        <taxon>Parasitiformes</taxon>
        <taxon>Ixodida</taxon>
        <taxon>Ixodoidea</taxon>
        <taxon>Ixodidae</taxon>
        <taxon>Rhipicephalinae</taxon>
        <taxon>Rhipicephalus</taxon>
        <taxon>Boophilus</taxon>
    </lineage>
</organism>